<dbReference type="Proteomes" id="UP000007110">
    <property type="component" value="Unassembled WGS sequence"/>
</dbReference>
<reference evidence="2" key="2">
    <citation type="submission" date="2021-01" db="UniProtKB">
        <authorList>
            <consortium name="EnsemblMetazoa"/>
        </authorList>
    </citation>
    <scope>IDENTIFICATION</scope>
</reference>
<reference evidence="3" key="1">
    <citation type="submission" date="2015-02" db="EMBL/GenBank/DDBJ databases">
        <title>Genome sequencing for Strongylocentrotus purpuratus.</title>
        <authorList>
            <person name="Murali S."/>
            <person name="Liu Y."/>
            <person name="Vee V."/>
            <person name="English A."/>
            <person name="Wang M."/>
            <person name="Skinner E."/>
            <person name="Han Y."/>
            <person name="Muzny D.M."/>
            <person name="Worley K.C."/>
            <person name="Gibbs R.A."/>
        </authorList>
    </citation>
    <scope>NUCLEOTIDE SEQUENCE</scope>
</reference>
<dbReference type="InterPro" id="IPR007110">
    <property type="entry name" value="Ig-like_dom"/>
</dbReference>
<evidence type="ECO:0000313" key="3">
    <source>
        <dbReference type="Proteomes" id="UP000007110"/>
    </source>
</evidence>
<dbReference type="SMART" id="SM00409">
    <property type="entry name" value="IG"/>
    <property type="match status" value="1"/>
</dbReference>
<dbReference type="InterPro" id="IPR013783">
    <property type="entry name" value="Ig-like_fold"/>
</dbReference>
<dbReference type="InterPro" id="IPR003599">
    <property type="entry name" value="Ig_sub"/>
</dbReference>
<keyword evidence="3" id="KW-1185">Reference proteome</keyword>
<evidence type="ECO:0000259" key="1">
    <source>
        <dbReference type="PROSITE" id="PS50835"/>
    </source>
</evidence>
<dbReference type="InterPro" id="IPR036179">
    <property type="entry name" value="Ig-like_dom_sf"/>
</dbReference>
<dbReference type="Pfam" id="PF07679">
    <property type="entry name" value="I-set"/>
    <property type="match status" value="1"/>
</dbReference>
<name>A0A7M7NYQ1_STRPU</name>
<protein>
    <recommendedName>
        <fullName evidence="1">Ig-like domain-containing protein</fullName>
    </recommendedName>
</protein>
<organism evidence="2 3">
    <name type="scientific">Strongylocentrotus purpuratus</name>
    <name type="common">Purple sea urchin</name>
    <dbReference type="NCBI Taxonomy" id="7668"/>
    <lineage>
        <taxon>Eukaryota</taxon>
        <taxon>Metazoa</taxon>
        <taxon>Echinodermata</taxon>
        <taxon>Eleutherozoa</taxon>
        <taxon>Echinozoa</taxon>
        <taxon>Echinoidea</taxon>
        <taxon>Euechinoidea</taxon>
        <taxon>Echinacea</taxon>
        <taxon>Camarodonta</taxon>
        <taxon>Echinidea</taxon>
        <taxon>Strongylocentrotidae</taxon>
        <taxon>Strongylocentrotus</taxon>
    </lineage>
</organism>
<dbReference type="KEGG" id="spu:115924813"/>
<dbReference type="Gene3D" id="2.60.40.10">
    <property type="entry name" value="Immunoglobulins"/>
    <property type="match status" value="1"/>
</dbReference>
<dbReference type="RefSeq" id="XP_030843524.1">
    <property type="nucleotide sequence ID" value="XM_030987664.1"/>
</dbReference>
<evidence type="ECO:0000313" key="2">
    <source>
        <dbReference type="EnsemblMetazoa" id="XP_030843524"/>
    </source>
</evidence>
<proteinExistence type="predicted"/>
<dbReference type="InParanoid" id="A0A7M7NYQ1"/>
<accession>A0A7M7NYQ1</accession>
<dbReference type="GeneID" id="115924813"/>
<dbReference type="InterPro" id="IPR013098">
    <property type="entry name" value="Ig_I-set"/>
</dbReference>
<dbReference type="AlphaFoldDB" id="A0A7M7NYQ1"/>
<feature type="domain" description="Ig-like" evidence="1">
    <location>
        <begin position="31"/>
        <end position="110"/>
    </location>
</feature>
<dbReference type="SUPFAM" id="SSF48726">
    <property type="entry name" value="Immunoglobulin"/>
    <property type="match status" value="1"/>
</dbReference>
<dbReference type="EnsemblMetazoa" id="XM_030987664">
    <property type="protein sequence ID" value="XP_030843524"/>
    <property type="gene ID" value="LOC115924813"/>
</dbReference>
<dbReference type="PROSITE" id="PS50835">
    <property type="entry name" value="IG_LIKE"/>
    <property type="match status" value="1"/>
</dbReference>
<sequence>MRYRECVIDSCLGDDVDSEDCSADELCEDSTAISEFKAEEGKGVVISCLDSRFVEDHPGSEVVWSKNEEPVKMDDRFVLVDLADLEIKRVQPDDEGVYVCSVLSGDKTFNRHVVLLKIHSKSGGGGGGKFLCQY</sequence>
<dbReference type="OrthoDB" id="6412757at2759"/>